<comment type="similarity">
    <text evidence="1">Belongs to the metallo-beta-lactamase superfamily.</text>
</comment>
<proteinExistence type="inferred from homology"/>
<protein>
    <submittedName>
        <fullName evidence="6">MBL fold metallo-hydrolase</fullName>
    </submittedName>
</protein>
<feature type="domain" description="Metallo-beta-lactamase" evidence="5">
    <location>
        <begin position="97"/>
        <end position="297"/>
    </location>
</feature>
<dbReference type="RefSeq" id="WP_188165095.1">
    <property type="nucleotide sequence ID" value="NZ_JACVVX010000004.1"/>
</dbReference>
<dbReference type="InterPro" id="IPR001279">
    <property type="entry name" value="Metallo-B-lactamas"/>
</dbReference>
<dbReference type="PANTHER" id="PTHR42978:SF6">
    <property type="entry name" value="QUORUM-QUENCHING LACTONASE YTNP-RELATED"/>
    <property type="match status" value="1"/>
</dbReference>
<dbReference type="EMBL" id="JACVVX010000004">
    <property type="protein sequence ID" value="MBD0415642.1"/>
    <property type="molecule type" value="Genomic_DNA"/>
</dbReference>
<dbReference type="CDD" id="cd07720">
    <property type="entry name" value="OPHC2-like_MBL-fold"/>
    <property type="match status" value="1"/>
</dbReference>
<reference evidence="6" key="1">
    <citation type="submission" date="2020-09" db="EMBL/GenBank/DDBJ databases">
        <title>Genome seq and assembly of Tianweitania sp.</title>
        <authorList>
            <person name="Chhetri G."/>
        </authorList>
    </citation>
    <scope>NUCLEOTIDE SEQUENCE</scope>
    <source>
        <strain evidence="6">Rool2</strain>
    </source>
</reference>
<dbReference type="GO" id="GO:0046872">
    <property type="term" value="F:metal ion binding"/>
    <property type="evidence" value="ECO:0007669"/>
    <property type="project" value="UniProtKB-KW"/>
</dbReference>
<evidence type="ECO:0000313" key="7">
    <source>
        <dbReference type="Proteomes" id="UP000643405"/>
    </source>
</evidence>
<name>A0A8J6PNZ1_9HYPH</name>
<comment type="caution">
    <text evidence="6">The sequence shown here is derived from an EMBL/GenBank/DDBJ whole genome shotgun (WGS) entry which is preliminary data.</text>
</comment>
<keyword evidence="3" id="KW-0378">Hydrolase</keyword>
<dbReference type="InterPro" id="IPR036866">
    <property type="entry name" value="RibonucZ/Hydroxyglut_hydro"/>
</dbReference>
<gene>
    <name evidence="6" type="ORF">ICI42_13335</name>
</gene>
<sequence length="325" mass="34479">MVTVDRRSAFKLGLAGAAGVAMSQIKIGTSHAQAAASTEENPGFYRFKLGDFEVISIQDGIRVADGPHPTFGSDQEAAEVAALLEANMLPSDKFANGFTPVLIKAGDDLVLFDTGFGAAGQANGLGKLKSRMQAAGYKPEDVSIVVITHMHGDHIGGLMENGAPAFANARYVMGQTEYDFWTAPDRLSGPTEGNAKAVAANIKPLAEKATFIGDNGSVVSGITGIAAPGHTPGHMVFNVESAGKRLVLTADTANHYVVSLQKPDWQVRFDMDKEAAAATRRKVFGMIAADKVPFIGYHMPFPSVGFVTERDGGFFYTPASYQFDI</sequence>
<dbReference type="PROSITE" id="PS51318">
    <property type="entry name" value="TAT"/>
    <property type="match status" value="1"/>
</dbReference>
<keyword evidence="2" id="KW-0479">Metal-binding</keyword>
<evidence type="ECO:0000313" key="6">
    <source>
        <dbReference type="EMBL" id="MBD0415642.1"/>
    </source>
</evidence>
<keyword evidence="4" id="KW-0862">Zinc</keyword>
<dbReference type="Gene3D" id="3.60.15.10">
    <property type="entry name" value="Ribonuclease Z/Hydroxyacylglutathione hydrolase-like"/>
    <property type="match status" value="1"/>
</dbReference>
<dbReference type="GO" id="GO:0016787">
    <property type="term" value="F:hydrolase activity"/>
    <property type="evidence" value="ECO:0007669"/>
    <property type="project" value="UniProtKB-KW"/>
</dbReference>
<accession>A0A8J6PNZ1</accession>
<keyword evidence="7" id="KW-1185">Reference proteome</keyword>
<evidence type="ECO:0000256" key="1">
    <source>
        <dbReference type="ARBA" id="ARBA00007749"/>
    </source>
</evidence>
<dbReference type="InterPro" id="IPR051013">
    <property type="entry name" value="MBL_superfamily_lactonases"/>
</dbReference>
<organism evidence="6 7">
    <name type="scientific">Oryzicola mucosus</name>
    <dbReference type="NCBI Taxonomy" id="2767425"/>
    <lineage>
        <taxon>Bacteria</taxon>
        <taxon>Pseudomonadati</taxon>
        <taxon>Pseudomonadota</taxon>
        <taxon>Alphaproteobacteria</taxon>
        <taxon>Hyphomicrobiales</taxon>
        <taxon>Phyllobacteriaceae</taxon>
        <taxon>Oryzicola</taxon>
    </lineage>
</organism>
<dbReference type="SUPFAM" id="SSF56281">
    <property type="entry name" value="Metallo-hydrolase/oxidoreductase"/>
    <property type="match status" value="1"/>
</dbReference>
<dbReference type="Proteomes" id="UP000643405">
    <property type="component" value="Unassembled WGS sequence"/>
</dbReference>
<evidence type="ECO:0000256" key="3">
    <source>
        <dbReference type="ARBA" id="ARBA00022801"/>
    </source>
</evidence>
<evidence type="ECO:0000256" key="4">
    <source>
        <dbReference type="ARBA" id="ARBA00022833"/>
    </source>
</evidence>
<dbReference type="InterPro" id="IPR006311">
    <property type="entry name" value="TAT_signal"/>
</dbReference>
<dbReference type="SMART" id="SM00849">
    <property type="entry name" value="Lactamase_B"/>
    <property type="match status" value="1"/>
</dbReference>
<dbReference type="PANTHER" id="PTHR42978">
    <property type="entry name" value="QUORUM-QUENCHING LACTONASE YTNP-RELATED-RELATED"/>
    <property type="match status" value="1"/>
</dbReference>
<evidence type="ECO:0000256" key="2">
    <source>
        <dbReference type="ARBA" id="ARBA00022723"/>
    </source>
</evidence>
<dbReference type="Pfam" id="PF00753">
    <property type="entry name" value="Lactamase_B"/>
    <property type="match status" value="1"/>
</dbReference>
<dbReference type="AlphaFoldDB" id="A0A8J6PNZ1"/>
<evidence type="ECO:0000259" key="5">
    <source>
        <dbReference type="SMART" id="SM00849"/>
    </source>
</evidence>